<dbReference type="InterPro" id="IPR000782">
    <property type="entry name" value="FAS1_domain"/>
</dbReference>
<organism evidence="3 4">
    <name type="scientific">Methylibium petroleiphilum (strain ATCC BAA-1232 / LMG 22953 / PM1)</name>
    <dbReference type="NCBI Taxonomy" id="420662"/>
    <lineage>
        <taxon>Bacteria</taxon>
        <taxon>Pseudomonadati</taxon>
        <taxon>Pseudomonadota</taxon>
        <taxon>Betaproteobacteria</taxon>
        <taxon>Burkholderiales</taxon>
        <taxon>Sphaerotilaceae</taxon>
        <taxon>Methylibium</taxon>
    </lineage>
</organism>
<keyword evidence="1" id="KW-0732">Signal</keyword>
<dbReference type="PROSITE" id="PS51257">
    <property type="entry name" value="PROKAR_LIPOPROTEIN"/>
    <property type="match status" value="1"/>
</dbReference>
<dbReference type="InterPro" id="IPR050904">
    <property type="entry name" value="Adhesion/Biosynth-related"/>
</dbReference>
<dbReference type="KEGG" id="mpt:Mpe_A1271"/>
<feature type="signal peptide" evidence="1">
    <location>
        <begin position="1"/>
        <end position="18"/>
    </location>
</feature>
<evidence type="ECO:0000313" key="4">
    <source>
        <dbReference type="Proteomes" id="UP000000366"/>
    </source>
</evidence>
<gene>
    <name evidence="3" type="ordered locus">Mpe_A1271</name>
</gene>
<dbReference type="Proteomes" id="UP000000366">
    <property type="component" value="Chromosome"/>
</dbReference>
<sequence>MNKRTLLLATSAAWLALAGCASTPAPKTIAGTAAATPSLSTLNKLIAEAGLAETLNGTGPYTVFAPTDDAFKAVPAKTLDALSKDKEQLKAVLLFHVAPGKVLAADVQPGNLKTAQGANLAVAKAGTFVTVDEALVTQSDVLASNGVVHVIDKVLIPPVKK</sequence>
<dbReference type="RefSeq" id="WP_011828870.1">
    <property type="nucleotide sequence ID" value="NC_008825.1"/>
</dbReference>
<keyword evidence="4" id="KW-1185">Reference proteome</keyword>
<dbReference type="InterPro" id="IPR036378">
    <property type="entry name" value="FAS1_dom_sf"/>
</dbReference>
<evidence type="ECO:0000259" key="2">
    <source>
        <dbReference type="PROSITE" id="PS50213"/>
    </source>
</evidence>
<dbReference type="FunFam" id="2.30.180.10:FF:000032">
    <property type="entry name" value="Fasciclin domain-containing protein, putative"/>
    <property type="match status" value="1"/>
</dbReference>
<dbReference type="eggNOG" id="COG2335">
    <property type="taxonomic scope" value="Bacteria"/>
</dbReference>
<dbReference type="PANTHER" id="PTHR10900:SF77">
    <property type="entry name" value="FI19380P1"/>
    <property type="match status" value="1"/>
</dbReference>
<dbReference type="AlphaFoldDB" id="A2SF94"/>
<dbReference type="EMBL" id="CP000555">
    <property type="protein sequence ID" value="ABM94233.1"/>
    <property type="molecule type" value="Genomic_DNA"/>
</dbReference>
<dbReference type="SUPFAM" id="SSF82153">
    <property type="entry name" value="FAS1 domain"/>
    <property type="match status" value="1"/>
</dbReference>
<dbReference type="SMART" id="SM00554">
    <property type="entry name" value="FAS1"/>
    <property type="match status" value="1"/>
</dbReference>
<dbReference type="PANTHER" id="PTHR10900">
    <property type="entry name" value="PERIOSTIN-RELATED"/>
    <property type="match status" value="1"/>
</dbReference>
<name>A2SF94_METPP</name>
<protein>
    <recommendedName>
        <fullName evidence="2">FAS1 domain-containing protein</fullName>
    </recommendedName>
</protein>
<dbReference type="STRING" id="420662.Mpe_A1271"/>
<dbReference type="HOGENOM" id="CLU_031281_4_2_4"/>
<feature type="chain" id="PRO_5002645763" description="FAS1 domain-containing protein" evidence="1">
    <location>
        <begin position="19"/>
        <end position="161"/>
    </location>
</feature>
<dbReference type="Gene3D" id="2.30.180.10">
    <property type="entry name" value="FAS1 domain"/>
    <property type="match status" value="1"/>
</dbReference>
<reference evidence="3 4" key="1">
    <citation type="journal article" date="2007" name="J. Bacteriol.">
        <title>Whole-genome analysis of the methyl tert-butyl ether-degrading beta-proteobacterium Methylibium petroleiphilum PM1.</title>
        <authorList>
            <person name="Kane S.R."/>
            <person name="Chakicherla A.Y."/>
            <person name="Chain P.S.G."/>
            <person name="Schmidt R."/>
            <person name="Shin M.W."/>
            <person name="Legler T.C."/>
            <person name="Scow K.M."/>
            <person name="Larimer F.W."/>
            <person name="Lucas S.M."/>
            <person name="Richardson P.M."/>
            <person name="Hristova K.R."/>
        </authorList>
    </citation>
    <scope>NUCLEOTIDE SEQUENCE [LARGE SCALE GENOMIC DNA]</scope>
    <source>
        <strain evidence="4">ATCC BAA-1232 / LMG 22953 / PM1</strain>
    </source>
</reference>
<dbReference type="GO" id="GO:0005615">
    <property type="term" value="C:extracellular space"/>
    <property type="evidence" value="ECO:0007669"/>
    <property type="project" value="TreeGrafter"/>
</dbReference>
<dbReference type="Pfam" id="PF02469">
    <property type="entry name" value="Fasciclin"/>
    <property type="match status" value="1"/>
</dbReference>
<proteinExistence type="predicted"/>
<evidence type="ECO:0000256" key="1">
    <source>
        <dbReference type="SAM" id="SignalP"/>
    </source>
</evidence>
<accession>A2SF94</accession>
<dbReference type="PROSITE" id="PS50213">
    <property type="entry name" value="FAS1"/>
    <property type="match status" value="1"/>
</dbReference>
<feature type="domain" description="FAS1" evidence="2">
    <location>
        <begin position="26"/>
        <end position="155"/>
    </location>
</feature>
<evidence type="ECO:0000313" key="3">
    <source>
        <dbReference type="EMBL" id="ABM94233.1"/>
    </source>
</evidence>